<keyword evidence="2" id="KW-0328">Glycosyltransferase</keyword>
<dbReference type="AlphaFoldDB" id="A0A1K1QA86"/>
<keyword evidence="5 7" id="KW-1133">Transmembrane helix</keyword>
<protein>
    <submittedName>
        <fullName evidence="9">Glycosyltransferase involved in cell wall bisynthesis</fullName>
    </submittedName>
</protein>
<dbReference type="SUPFAM" id="SSF53448">
    <property type="entry name" value="Nucleotide-diphospho-sugar transferases"/>
    <property type="match status" value="1"/>
</dbReference>
<dbReference type="GO" id="GO:0016757">
    <property type="term" value="F:glycosyltransferase activity"/>
    <property type="evidence" value="ECO:0007669"/>
    <property type="project" value="UniProtKB-KW"/>
</dbReference>
<dbReference type="OrthoDB" id="9807778at2"/>
<gene>
    <name evidence="9" type="ORF">SAMN05660313_02501</name>
</gene>
<dbReference type="STRING" id="76595.SAMN05660313_02501"/>
<comment type="subcellular location">
    <subcellularLocation>
        <location evidence="1">Membrane</location>
        <topology evidence="1">Multi-pass membrane protein</topology>
    </subcellularLocation>
</comment>
<evidence type="ECO:0000256" key="5">
    <source>
        <dbReference type="ARBA" id="ARBA00022989"/>
    </source>
</evidence>
<keyword evidence="6 7" id="KW-0472">Membrane</keyword>
<feature type="domain" description="Glycosyltransferase 2-like" evidence="8">
    <location>
        <begin position="7"/>
        <end position="138"/>
    </location>
</feature>
<dbReference type="InterPro" id="IPR050256">
    <property type="entry name" value="Glycosyltransferase_2"/>
</dbReference>
<evidence type="ECO:0000256" key="2">
    <source>
        <dbReference type="ARBA" id="ARBA00022676"/>
    </source>
</evidence>
<evidence type="ECO:0000259" key="8">
    <source>
        <dbReference type="Pfam" id="PF00535"/>
    </source>
</evidence>
<evidence type="ECO:0000256" key="3">
    <source>
        <dbReference type="ARBA" id="ARBA00022679"/>
    </source>
</evidence>
<evidence type="ECO:0000256" key="1">
    <source>
        <dbReference type="ARBA" id="ARBA00004141"/>
    </source>
</evidence>
<evidence type="ECO:0000256" key="6">
    <source>
        <dbReference type="ARBA" id="ARBA00023136"/>
    </source>
</evidence>
<keyword evidence="4 7" id="KW-0812">Transmembrane</keyword>
<evidence type="ECO:0000313" key="10">
    <source>
        <dbReference type="Proteomes" id="UP000183257"/>
    </source>
</evidence>
<reference evidence="10" key="1">
    <citation type="submission" date="2016-11" db="EMBL/GenBank/DDBJ databases">
        <authorList>
            <person name="Varghese N."/>
            <person name="Submissions S."/>
        </authorList>
    </citation>
    <scope>NUCLEOTIDE SEQUENCE [LARGE SCALE GENOMIC DNA]</scope>
    <source>
        <strain evidence="10">DSM 24786</strain>
    </source>
</reference>
<dbReference type="PANTHER" id="PTHR48090">
    <property type="entry name" value="UNDECAPRENYL-PHOSPHATE 4-DEOXY-4-FORMAMIDO-L-ARABINOSE TRANSFERASE-RELATED"/>
    <property type="match status" value="1"/>
</dbReference>
<dbReference type="InterPro" id="IPR001173">
    <property type="entry name" value="Glyco_trans_2-like"/>
</dbReference>
<dbReference type="Pfam" id="PF00535">
    <property type="entry name" value="Glycos_transf_2"/>
    <property type="match status" value="1"/>
</dbReference>
<dbReference type="InterPro" id="IPR029044">
    <property type="entry name" value="Nucleotide-diphossugar_trans"/>
</dbReference>
<dbReference type="GO" id="GO:0005886">
    <property type="term" value="C:plasma membrane"/>
    <property type="evidence" value="ECO:0007669"/>
    <property type="project" value="TreeGrafter"/>
</dbReference>
<dbReference type="Gene3D" id="3.90.550.10">
    <property type="entry name" value="Spore Coat Polysaccharide Biosynthesis Protein SpsA, Chain A"/>
    <property type="match status" value="1"/>
</dbReference>
<organism evidence="9 10">
    <name type="scientific">Cellulophaga fucicola</name>
    <dbReference type="NCBI Taxonomy" id="76595"/>
    <lineage>
        <taxon>Bacteria</taxon>
        <taxon>Pseudomonadati</taxon>
        <taxon>Bacteroidota</taxon>
        <taxon>Flavobacteriia</taxon>
        <taxon>Flavobacteriales</taxon>
        <taxon>Flavobacteriaceae</taxon>
        <taxon>Cellulophaga</taxon>
    </lineage>
</organism>
<dbReference type="EMBL" id="FPIY01000003">
    <property type="protein sequence ID" value="SFW56644.1"/>
    <property type="molecule type" value="Genomic_DNA"/>
</dbReference>
<accession>A0A1K1QA86</accession>
<evidence type="ECO:0000256" key="7">
    <source>
        <dbReference type="SAM" id="Phobius"/>
    </source>
</evidence>
<evidence type="ECO:0000256" key="4">
    <source>
        <dbReference type="ARBA" id="ARBA00022692"/>
    </source>
</evidence>
<dbReference type="PANTHER" id="PTHR48090:SF1">
    <property type="entry name" value="PROPHAGE BACTOPRENOL GLUCOSYL TRANSFERASE HOMOLOG"/>
    <property type="match status" value="1"/>
</dbReference>
<keyword evidence="3 9" id="KW-0808">Transferase</keyword>
<keyword evidence="10" id="KW-1185">Reference proteome</keyword>
<feature type="transmembrane region" description="Helical" evidence="7">
    <location>
        <begin position="227"/>
        <end position="251"/>
    </location>
</feature>
<sequence>MSKRYFIIAPCYNEEKVIERFLKDLETKLVKTDAEFTVVIVDDASLDLSLSILKGFRFSSESFTLKIIRLNFNMGHQAAINIGLNYVNKFKDDIEGVIVMDSDGEDDPNAIKELIKLKDFDIVFVSRGKRKEGLLFKVGYFFYKGLFKMVVGKSITFGNYSLINPNVLFSIHNQRFSHYAAFLSKQKFKINKVRFDRQHRIDGKSKMSHKNLVFHGLSSLIEYSEEILYFLIKFFFALICFNIVLGGYVLYSKFILHTAILGWASTIGSSILIICVLIISTVILGLLLLSIKRTIFNNIISYEEIK</sequence>
<proteinExistence type="predicted"/>
<dbReference type="Proteomes" id="UP000183257">
    <property type="component" value="Unassembled WGS sequence"/>
</dbReference>
<feature type="transmembrane region" description="Helical" evidence="7">
    <location>
        <begin position="263"/>
        <end position="289"/>
    </location>
</feature>
<evidence type="ECO:0000313" key="9">
    <source>
        <dbReference type="EMBL" id="SFW56644.1"/>
    </source>
</evidence>
<dbReference type="RefSeq" id="WP_072304130.1">
    <property type="nucleotide sequence ID" value="NZ_FPIY01000003.1"/>
</dbReference>
<name>A0A1K1QA86_9FLAO</name>